<keyword evidence="5" id="KW-0539">Nucleus</keyword>
<dbReference type="InterPro" id="IPR003340">
    <property type="entry name" value="B3_DNA-bd"/>
</dbReference>
<dbReference type="PANTHER" id="PTHR31920:SF108">
    <property type="entry name" value="B3 DOMAIN-CONTAINING TRANSCRIPTION FACTOR VRN1-LIKE"/>
    <property type="match status" value="1"/>
</dbReference>
<feature type="region of interest" description="Disordered" evidence="6">
    <location>
        <begin position="200"/>
        <end position="236"/>
    </location>
</feature>
<keyword evidence="3" id="KW-0238">DNA-binding</keyword>
<comment type="subcellular location">
    <subcellularLocation>
        <location evidence="1">Nucleus</location>
    </subcellularLocation>
</comment>
<feature type="domain" description="TF-B3" evidence="7">
    <location>
        <begin position="263"/>
        <end position="358"/>
    </location>
</feature>
<evidence type="ECO:0000313" key="9">
    <source>
        <dbReference type="Proteomes" id="UP001634007"/>
    </source>
</evidence>
<sequence>MTLPVNGKVLSQEGCLKNTRQIAQNPLPLPPPSLIPVYMASGRRRRREDGGVDPDTATGPRLESPHFFKIILSDTLESGKLGIPKKFLRRYGKDLSSLVLLEVLGNSTWSMGVEKLNDGTVWLWKGWQEFMQHYSIGPGHLVVFKYKGNSTFRVMIFDRSASEINYSLSSISNLGSGFISPKRENVIEVEDSEDFAPCQEKRVDPHSSCSQPSPSCSSPDLEEGIGQSRCRASHPEPNFGGPMSSWPLRSFELACEFDSEYPFFKVVIRPSYIEHHVVNVPRWFIRQHIQQIKEIATLRHSNRTWPVKLRTYPSGSMQFSSGWIAFVRGTHLRVGNVCVFELIDRDDIVFRVYIFSSAGRNNESKCRMNRSEPVFCDPTPSRPLTTPELAGEFDSEHPFFELVIQQSHFRKMHVPGRFVRQHIQENKKEGTLRYSDRSWPVKLSRYTRGIRVFFSAGWRAFARETHLCEGNVCVFELINRDDVVFKVSIFSSGGKDQIHID</sequence>
<evidence type="ECO:0000256" key="3">
    <source>
        <dbReference type="ARBA" id="ARBA00023125"/>
    </source>
</evidence>
<evidence type="ECO:0000313" key="8">
    <source>
        <dbReference type="EMBL" id="KAL3729909.1"/>
    </source>
</evidence>
<dbReference type="GO" id="GO:0003677">
    <property type="term" value="F:DNA binding"/>
    <property type="evidence" value="ECO:0007669"/>
    <property type="project" value="UniProtKB-KW"/>
</dbReference>
<dbReference type="InterPro" id="IPR015300">
    <property type="entry name" value="DNA-bd_pseudobarrel_sf"/>
</dbReference>
<keyword evidence="2" id="KW-0805">Transcription regulation</keyword>
<protein>
    <recommendedName>
        <fullName evidence="7">TF-B3 domain-containing protein</fullName>
    </recommendedName>
</protein>
<feature type="domain" description="TF-B3" evidence="7">
    <location>
        <begin position="66"/>
        <end position="160"/>
    </location>
</feature>
<dbReference type="AlphaFoldDB" id="A0ABD3JUG3"/>
<keyword evidence="4" id="KW-0804">Transcription</keyword>
<comment type="caution">
    <text evidence="8">The sequence shown here is derived from an EMBL/GenBank/DDBJ whole genome shotgun (WGS) entry which is preliminary data.</text>
</comment>
<evidence type="ECO:0000256" key="6">
    <source>
        <dbReference type="SAM" id="MobiDB-lite"/>
    </source>
</evidence>
<feature type="domain" description="TF-B3" evidence="7">
    <location>
        <begin position="397"/>
        <end position="493"/>
    </location>
</feature>
<dbReference type="Pfam" id="PF02362">
    <property type="entry name" value="B3"/>
    <property type="match status" value="3"/>
</dbReference>
<organism evidence="8 9">
    <name type="scientific">Eucalyptus globulus</name>
    <name type="common">Tasmanian blue gum</name>
    <dbReference type="NCBI Taxonomy" id="34317"/>
    <lineage>
        <taxon>Eukaryota</taxon>
        <taxon>Viridiplantae</taxon>
        <taxon>Streptophyta</taxon>
        <taxon>Embryophyta</taxon>
        <taxon>Tracheophyta</taxon>
        <taxon>Spermatophyta</taxon>
        <taxon>Magnoliopsida</taxon>
        <taxon>eudicotyledons</taxon>
        <taxon>Gunneridae</taxon>
        <taxon>Pentapetalae</taxon>
        <taxon>rosids</taxon>
        <taxon>malvids</taxon>
        <taxon>Myrtales</taxon>
        <taxon>Myrtaceae</taxon>
        <taxon>Myrtoideae</taxon>
        <taxon>Eucalypteae</taxon>
        <taxon>Eucalyptus</taxon>
    </lineage>
</organism>
<dbReference type="InterPro" id="IPR050655">
    <property type="entry name" value="Plant_B3_domain"/>
</dbReference>
<dbReference type="GO" id="GO:0005634">
    <property type="term" value="C:nucleus"/>
    <property type="evidence" value="ECO:0007669"/>
    <property type="project" value="UniProtKB-SubCell"/>
</dbReference>
<dbReference type="EMBL" id="JBJKBG010000007">
    <property type="protein sequence ID" value="KAL3729909.1"/>
    <property type="molecule type" value="Genomic_DNA"/>
</dbReference>
<reference evidence="8 9" key="1">
    <citation type="submission" date="2024-11" db="EMBL/GenBank/DDBJ databases">
        <title>Chromosome-level genome assembly of Eucalyptus globulus Labill. provides insights into its genome evolution.</title>
        <authorList>
            <person name="Li X."/>
        </authorList>
    </citation>
    <scope>NUCLEOTIDE SEQUENCE [LARGE SCALE GENOMIC DNA]</scope>
    <source>
        <strain evidence="8">CL2024</strain>
        <tissue evidence="8">Fresh tender leaves</tissue>
    </source>
</reference>
<name>A0ABD3JUG3_EUCGL</name>
<dbReference type="PROSITE" id="PS50863">
    <property type="entry name" value="B3"/>
    <property type="match status" value="3"/>
</dbReference>
<dbReference type="SUPFAM" id="SSF101936">
    <property type="entry name" value="DNA-binding pseudobarrel domain"/>
    <property type="match status" value="3"/>
</dbReference>
<dbReference type="CDD" id="cd10017">
    <property type="entry name" value="B3_DNA"/>
    <property type="match status" value="3"/>
</dbReference>
<proteinExistence type="predicted"/>
<dbReference type="Proteomes" id="UP001634007">
    <property type="component" value="Unassembled WGS sequence"/>
</dbReference>
<dbReference type="Gene3D" id="2.40.330.10">
    <property type="entry name" value="DNA-binding pseudobarrel domain"/>
    <property type="match status" value="3"/>
</dbReference>
<feature type="compositionally biased region" description="Low complexity" evidence="6">
    <location>
        <begin position="207"/>
        <end position="219"/>
    </location>
</feature>
<gene>
    <name evidence="8" type="ORF">ACJRO7_026978</name>
</gene>
<accession>A0ABD3JUG3</accession>
<evidence type="ECO:0000256" key="1">
    <source>
        <dbReference type="ARBA" id="ARBA00004123"/>
    </source>
</evidence>
<evidence type="ECO:0000256" key="4">
    <source>
        <dbReference type="ARBA" id="ARBA00023163"/>
    </source>
</evidence>
<evidence type="ECO:0000259" key="7">
    <source>
        <dbReference type="PROSITE" id="PS50863"/>
    </source>
</evidence>
<dbReference type="PANTHER" id="PTHR31920">
    <property type="entry name" value="B3 DOMAIN-CONTAINING"/>
    <property type="match status" value="1"/>
</dbReference>
<dbReference type="SMART" id="SM01019">
    <property type="entry name" value="B3"/>
    <property type="match status" value="3"/>
</dbReference>
<keyword evidence="9" id="KW-1185">Reference proteome</keyword>
<evidence type="ECO:0000256" key="2">
    <source>
        <dbReference type="ARBA" id="ARBA00023015"/>
    </source>
</evidence>
<evidence type="ECO:0000256" key="5">
    <source>
        <dbReference type="ARBA" id="ARBA00023242"/>
    </source>
</evidence>